<keyword evidence="1" id="KW-0004">4Fe-4S</keyword>
<proteinExistence type="predicted"/>
<dbReference type="GO" id="GO:0046872">
    <property type="term" value="F:metal ion binding"/>
    <property type="evidence" value="ECO:0007669"/>
    <property type="project" value="UniProtKB-KW"/>
</dbReference>
<dbReference type="GO" id="GO:0051539">
    <property type="term" value="F:4 iron, 4 sulfur cluster binding"/>
    <property type="evidence" value="ECO:0007669"/>
    <property type="project" value="UniProtKB-KW"/>
</dbReference>
<gene>
    <name evidence="6" type="ORF">DPC56_03995</name>
</gene>
<protein>
    <submittedName>
        <fullName evidence="6">Ferredoxin</fullName>
    </submittedName>
</protein>
<keyword evidence="3" id="KW-0408">Iron</keyword>
<evidence type="ECO:0000313" key="6">
    <source>
        <dbReference type="EMBL" id="RAO79094.1"/>
    </source>
</evidence>
<evidence type="ECO:0000256" key="4">
    <source>
        <dbReference type="ARBA" id="ARBA00023014"/>
    </source>
</evidence>
<dbReference type="SUPFAM" id="SSF46548">
    <property type="entry name" value="alpha-helical ferredoxin"/>
    <property type="match status" value="1"/>
</dbReference>
<keyword evidence="4" id="KW-0411">Iron-sulfur</keyword>
<dbReference type="EMBL" id="QLOE01000004">
    <property type="protein sequence ID" value="RAO79094.1"/>
    <property type="molecule type" value="Genomic_DNA"/>
</dbReference>
<comment type="caution">
    <text evidence="6">The sequence shown here is derived from an EMBL/GenBank/DDBJ whole genome shotgun (WGS) entry which is preliminary data.</text>
</comment>
<feature type="domain" description="4Fe-4S ferredoxin-type" evidence="5">
    <location>
        <begin position="119"/>
        <end position="147"/>
    </location>
</feature>
<dbReference type="Gene3D" id="3.30.70.20">
    <property type="match status" value="3"/>
</dbReference>
<dbReference type="PANTHER" id="PTHR43687:SF3">
    <property type="entry name" value="4FE-4S FERREDOXIN-TYPE DOMAIN-CONTAINING PROTEIN"/>
    <property type="match status" value="1"/>
</dbReference>
<dbReference type="PROSITE" id="PS51379">
    <property type="entry name" value="4FE4S_FER_2"/>
    <property type="match status" value="6"/>
</dbReference>
<dbReference type="RefSeq" id="WP_112093782.1">
    <property type="nucleotide sequence ID" value="NZ_QLOE01000004.1"/>
</dbReference>
<feature type="domain" description="4Fe-4S ferredoxin-type" evidence="5">
    <location>
        <begin position="286"/>
        <end position="315"/>
    </location>
</feature>
<dbReference type="InterPro" id="IPR050572">
    <property type="entry name" value="Fe-S_Ferredoxin"/>
</dbReference>
<reference evidence="6 7" key="1">
    <citation type="submission" date="2018-06" db="EMBL/GenBank/DDBJ databases">
        <title>Draft genome sequence of hyperthermophilic methanogen Methanothermobacter tenebrarum sp. MCM-B 1447.</title>
        <authorList>
            <person name="Pore S.D."/>
            <person name="Dagar S."/>
            <person name="Dhakephalkar P.K."/>
        </authorList>
    </citation>
    <scope>NUCLEOTIDE SEQUENCE [LARGE SCALE GENOMIC DNA]</scope>
    <source>
        <strain evidence="6 7">MCM B 1447</strain>
    </source>
</reference>
<keyword evidence="2" id="KW-0479">Metal-binding</keyword>
<evidence type="ECO:0000256" key="2">
    <source>
        <dbReference type="ARBA" id="ARBA00022723"/>
    </source>
</evidence>
<feature type="domain" description="4Fe-4S ferredoxin-type" evidence="5">
    <location>
        <begin position="255"/>
        <end position="284"/>
    </location>
</feature>
<feature type="domain" description="4Fe-4S ferredoxin-type" evidence="5">
    <location>
        <begin position="38"/>
        <end position="68"/>
    </location>
</feature>
<dbReference type="OrthoDB" id="23478at2157"/>
<dbReference type="SUPFAM" id="SSF54862">
    <property type="entry name" value="4Fe-4S ferredoxins"/>
    <property type="match status" value="2"/>
</dbReference>
<dbReference type="Pfam" id="PF14697">
    <property type="entry name" value="Fer4_21"/>
    <property type="match status" value="1"/>
</dbReference>
<feature type="domain" description="4Fe-4S ferredoxin-type" evidence="5">
    <location>
        <begin position="74"/>
        <end position="103"/>
    </location>
</feature>
<dbReference type="PROSITE" id="PS00198">
    <property type="entry name" value="4FE4S_FER_1"/>
    <property type="match status" value="4"/>
</dbReference>
<name>A0A328PI33_9EURY</name>
<evidence type="ECO:0000256" key="3">
    <source>
        <dbReference type="ARBA" id="ARBA00023004"/>
    </source>
</evidence>
<dbReference type="CDD" id="cd10549">
    <property type="entry name" value="MtMvhB_like"/>
    <property type="match status" value="1"/>
</dbReference>
<evidence type="ECO:0000313" key="7">
    <source>
        <dbReference type="Proteomes" id="UP000249782"/>
    </source>
</evidence>
<feature type="domain" description="4Fe-4S ferredoxin-type" evidence="5">
    <location>
        <begin position="148"/>
        <end position="178"/>
    </location>
</feature>
<evidence type="ECO:0000256" key="1">
    <source>
        <dbReference type="ARBA" id="ARBA00022485"/>
    </source>
</evidence>
<sequence length="337" mass="38307">MSSVIWYIYEFARKKWIKRFLDAKTDPEIAESPSRFRDFPEVQKELCISCGACVASCPSPGAIKLVRDDEMEMAYPVINKSACIRCGFCVEVCPTEPKTLKTGENYLIKEEYKILPKDTLYVIDDYLCIRCEKCLEACKVGAISSHDNIITIDQSKCVSCGDCINACPIKGAIKEVFITNIDEQKEIINLLVENLEKAINLEVERVRKLPDYDPDKIIKLEFPLSKIMKKALKILPDEEKVTKIVENITDRLKINVITWDEDKCKGCRLCIDECPTGALKYNEEKGITERDPEKCLRCSICYQTCPFGVPGLYTARFLLKDDKILITLKPSQIVGRG</sequence>
<dbReference type="InterPro" id="IPR017900">
    <property type="entry name" value="4Fe4S_Fe_S_CS"/>
</dbReference>
<dbReference type="GO" id="GO:0016491">
    <property type="term" value="F:oxidoreductase activity"/>
    <property type="evidence" value="ECO:0007669"/>
    <property type="project" value="UniProtKB-ARBA"/>
</dbReference>
<dbReference type="InterPro" id="IPR017896">
    <property type="entry name" value="4Fe4S_Fe-S-bd"/>
</dbReference>
<organism evidence="6 7">
    <name type="scientific">Methanothermobacter tenebrarum</name>
    <dbReference type="NCBI Taxonomy" id="680118"/>
    <lineage>
        <taxon>Archaea</taxon>
        <taxon>Methanobacteriati</taxon>
        <taxon>Methanobacteriota</taxon>
        <taxon>Methanomada group</taxon>
        <taxon>Methanobacteria</taxon>
        <taxon>Methanobacteriales</taxon>
        <taxon>Methanobacteriaceae</taxon>
        <taxon>Methanothermobacter</taxon>
    </lineage>
</organism>
<dbReference type="Proteomes" id="UP000249782">
    <property type="component" value="Unassembled WGS sequence"/>
</dbReference>
<keyword evidence="7" id="KW-1185">Reference proteome</keyword>
<evidence type="ECO:0000259" key="5">
    <source>
        <dbReference type="PROSITE" id="PS51379"/>
    </source>
</evidence>
<accession>A0A328PI33</accession>
<dbReference type="AlphaFoldDB" id="A0A328PI33"/>
<dbReference type="Pfam" id="PF12838">
    <property type="entry name" value="Fer4_7"/>
    <property type="match status" value="2"/>
</dbReference>
<dbReference type="PANTHER" id="PTHR43687">
    <property type="entry name" value="ADENYLYLSULFATE REDUCTASE, BETA SUBUNIT"/>
    <property type="match status" value="1"/>
</dbReference>